<dbReference type="EMBL" id="MQWD01000001">
    <property type="protein sequence ID" value="PAP78115.1"/>
    <property type="molecule type" value="Genomic_DNA"/>
</dbReference>
<name>A0A271J578_9BACT</name>
<reference evidence="1 2" key="1">
    <citation type="submission" date="2016-11" db="EMBL/GenBank/DDBJ databases">
        <title>Study of marine rhodopsin-containing bacteria.</title>
        <authorList>
            <person name="Yoshizawa S."/>
            <person name="Kumagai Y."/>
            <person name="Kogure K."/>
        </authorList>
    </citation>
    <scope>NUCLEOTIDE SEQUENCE [LARGE SCALE GENOMIC DNA]</scope>
    <source>
        <strain evidence="1 2">SAORIC-28</strain>
    </source>
</reference>
<keyword evidence="2" id="KW-1185">Reference proteome</keyword>
<organism evidence="1 2">
    <name type="scientific">Rubrivirga marina</name>
    <dbReference type="NCBI Taxonomy" id="1196024"/>
    <lineage>
        <taxon>Bacteria</taxon>
        <taxon>Pseudomonadati</taxon>
        <taxon>Rhodothermota</taxon>
        <taxon>Rhodothermia</taxon>
        <taxon>Rhodothermales</taxon>
        <taxon>Rubricoccaceae</taxon>
        <taxon>Rubrivirga</taxon>
    </lineage>
</organism>
<evidence type="ECO:0000313" key="1">
    <source>
        <dbReference type="EMBL" id="PAP78115.1"/>
    </source>
</evidence>
<comment type="caution">
    <text evidence="1">The sequence shown here is derived from an EMBL/GenBank/DDBJ whole genome shotgun (WGS) entry which is preliminary data.</text>
</comment>
<protein>
    <submittedName>
        <fullName evidence="1">Uncharacterized protein</fullName>
    </submittedName>
</protein>
<dbReference type="Proteomes" id="UP000216339">
    <property type="component" value="Unassembled WGS sequence"/>
</dbReference>
<sequence length="163" mass="16716">MRPFLLLLALSLLPVADGTASVMIDGDPAASFDDGHAYVLALDGFGVFALATAPLDGGSWAVPDDTPFAYVEVRVFGGIHEGEVALGDGASVVPMRWGPGGTQVEDAPAYVDSEGTLAFASVTDSLVTGTMAGTLTRFDADGTETRAPFDASFRAVPGQIPPP</sequence>
<dbReference type="AlphaFoldDB" id="A0A271J578"/>
<gene>
    <name evidence="1" type="ORF">BSZ37_17575</name>
</gene>
<proteinExistence type="predicted"/>
<dbReference type="RefSeq" id="WP_095511790.1">
    <property type="nucleotide sequence ID" value="NZ_MQWD01000001.1"/>
</dbReference>
<accession>A0A271J578</accession>
<evidence type="ECO:0000313" key="2">
    <source>
        <dbReference type="Proteomes" id="UP000216339"/>
    </source>
</evidence>